<dbReference type="PROSITE" id="PS51352">
    <property type="entry name" value="THIOREDOXIN_2"/>
    <property type="match status" value="1"/>
</dbReference>
<keyword evidence="7" id="KW-1185">Reference proteome</keyword>
<comment type="caution">
    <text evidence="6">The sequence shown here is derived from an EMBL/GenBank/DDBJ whole genome shotgun (WGS) entry which is preliminary data.</text>
</comment>
<keyword evidence="4" id="KW-1015">Disulfide bond</keyword>
<evidence type="ECO:0000313" key="7">
    <source>
        <dbReference type="Proteomes" id="UP000316649"/>
    </source>
</evidence>
<sequence>MKSMRSINKAQGHSSNKAFILVAVIAVALGITANLFLKSPKEDARNTAPLQISSGTLIPNPRPLLPFSLTDHSGKNFSHETIKGHWQLLSFGYTHCPDICPTTLAMLARVDDQINKHTPNPNIQTAFISIDPQRDTVEKLANYMPYFNPRFLGVTGTTPELENLTRQLGVLYARVETDGSVLDYLMDHSSTIILLNPKGEYQAVFSAPHAANQIAEDLIRITSSWSE</sequence>
<accession>A0A557SJY5</accession>
<dbReference type="Proteomes" id="UP000316649">
    <property type="component" value="Unassembled WGS sequence"/>
</dbReference>
<name>A0A557SJY5_9GAMM</name>
<dbReference type="CDD" id="cd02968">
    <property type="entry name" value="SCO"/>
    <property type="match status" value="1"/>
</dbReference>
<protein>
    <submittedName>
        <fullName evidence="6">SCO family protein</fullName>
    </submittedName>
</protein>
<keyword evidence="2 3" id="KW-0186">Copper</keyword>
<dbReference type="Gene3D" id="3.40.30.10">
    <property type="entry name" value="Glutaredoxin"/>
    <property type="match status" value="1"/>
</dbReference>
<dbReference type="OrthoDB" id="9790194at2"/>
<feature type="binding site" evidence="3">
    <location>
        <position position="96"/>
    </location>
    <ligand>
        <name>Cu cation</name>
        <dbReference type="ChEBI" id="CHEBI:23378"/>
    </ligand>
</feature>
<evidence type="ECO:0000256" key="3">
    <source>
        <dbReference type="PIRSR" id="PIRSR603782-1"/>
    </source>
</evidence>
<dbReference type="Pfam" id="PF02630">
    <property type="entry name" value="SCO1-SenC"/>
    <property type="match status" value="1"/>
</dbReference>
<evidence type="ECO:0000256" key="2">
    <source>
        <dbReference type="ARBA" id="ARBA00023008"/>
    </source>
</evidence>
<feature type="binding site" evidence="3">
    <location>
        <position position="188"/>
    </location>
    <ligand>
        <name>Cu cation</name>
        <dbReference type="ChEBI" id="CHEBI:23378"/>
    </ligand>
</feature>
<dbReference type="PANTHER" id="PTHR12151:SF25">
    <property type="entry name" value="LINALOOL DEHYDRATASE_ISOMERASE DOMAIN-CONTAINING PROTEIN"/>
    <property type="match status" value="1"/>
</dbReference>
<dbReference type="InterPro" id="IPR036249">
    <property type="entry name" value="Thioredoxin-like_sf"/>
</dbReference>
<keyword evidence="3" id="KW-0479">Metal-binding</keyword>
<feature type="domain" description="Thioredoxin" evidence="5">
    <location>
        <begin position="58"/>
        <end position="227"/>
    </location>
</feature>
<dbReference type="GO" id="GO:0046872">
    <property type="term" value="F:metal ion binding"/>
    <property type="evidence" value="ECO:0007669"/>
    <property type="project" value="UniProtKB-KW"/>
</dbReference>
<evidence type="ECO:0000313" key="6">
    <source>
        <dbReference type="EMBL" id="TVO77683.1"/>
    </source>
</evidence>
<gene>
    <name evidence="6" type="ORF">FHP88_02465</name>
</gene>
<dbReference type="SUPFAM" id="SSF52833">
    <property type="entry name" value="Thioredoxin-like"/>
    <property type="match status" value="1"/>
</dbReference>
<dbReference type="AlphaFoldDB" id="A0A557SJY5"/>
<evidence type="ECO:0000256" key="1">
    <source>
        <dbReference type="ARBA" id="ARBA00010996"/>
    </source>
</evidence>
<dbReference type="PANTHER" id="PTHR12151">
    <property type="entry name" value="ELECTRON TRANSPORT PROTIN SCO1/SENC FAMILY MEMBER"/>
    <property type="match status" value="1"/>
</dbReference>
<dbReference type="EMBL" id="VMNH01000004">
    <property type="protein sequence ID" value="TVO77683.1"/>
    <property type="molecule type" value="Genomic_DNA"/>
</dbReference>
<dbReference type="InterPro" id="IPR003782">
    <property type="entry name" value="SCO1/SenC"/>
</dbReference>
<proteinExistence type="inferred from homology"/>
<dbReference type="FunFam" id="3.40.30.10:FF:000013">
    <property type="entry name" value="Blast:Protein SCO1 homolog, mitochondrial"/>
    <property type="match status" value="1"/>
</dbReference>
<evidence type="ECO:0000259" key="5">
    <source>
        <dbReference type="PROSITE" id="PS51352"/>
    </source>
</evidence>
<organism evidence="6 7">
    <name type="scientific">Sedimenticola selenatireducens</name>
    <dbReference type="NCBI Taxonomy" id="191960"/>
    <lineage>
        <taxon>Bacteria</taxon>
        <taxon>Pseudomonadati</taxon>
        <taxon>Pseudomonadota</taxon>
        <taxon>Gammaproteobacteria</taxon>
        <taxon>Chromatiales</taxon>
        <taxon>Sedimenticolaceae</taxon>
        <taxon>Sedimenticola</taxon>
    </lineage>
</organism>
<feature type="binding site" evidence="3">
    <location>
        <position position="100"/>
    </location>
    <ligand>
        <name>Cu cation</name>
        <dbReference type="ChEBI" id="CHEBI:23378"/>
    </ligand>
</feature>
<dbReference type="InterPro" id="IPR013766">
    <property type="entry name" value="Thioredoxin_domain"/>
</dbReference>
<comment type="similarity">
    <text evidence="1">Belongs to the SCO1/2 family.</text>
</comment>
<reference evidence="6 7" key="1">
    <citation type="submission" date="2019-07" db="EMBL/GenBank/DDBJ databases">
        <title>The pathways for chlorine oxyanion respiration interact through the shared metabolite chlorate.</title>
        <authorList>
            <person name="Barnum T.P."/>
            <person name="Cheng Y."/>
            <person name="Hill K.A."/>
            <person name="Lucas L.N."/>
            <person name="Carlson H.K."/>
            <person name="Coates J.D."/>
        </authorList>
    </citation>
    <scope>NUCLEOTIDE SEQUENCE [LARGE SCALE GENOMIC DNA]</scope>
    <source>
        <strain evidence="6 7">BK-1</strain>
    </source>
</reference>
<feature type="disulfide bond" description="Redox-active" evidence="4">
    <location>
        <begin position="96"/>
        <end position="100"/>
    </location>
</feature>
<evidence type="ECO:0000256" key="4">
    <source>
        <dbReference type="PIRSR" id="PIRSR603782-2"/>
    </source>
</evidence>